<name>A0A645AWK5_9ZZZZ</name>
<sequence>MPDPAAVEGTEEVRAKAYRDTVLTMKRRLELILALPVDRLDHLALQHEVRAIGKQ</sequence>
<dbReference type="AlphaFoldDB" id="A0A645AWK5"/>
<dbReference type="EMBL" id="VSSQ01016369">
    <property type="protein sequence ID" value="MPM57632.1"/>
    <property type="molecule type" value="Genomic_DNA"/>
</dbReference>
<proteinExistence type="predicted"/>
<protein>
    <recommendedName>
        <fullName evidence="2">Phosphotyrosine protein phosphatase I domain-containing protein</fullName>
    </recommendedName>
</protein>
<evidence type="ECO:0000313" key="1">
    <source>
        <dbReference type="EMBL" id="MPM57632.1"/>
    </source>
</evidence>
<gene>
    <name evidence="1" type="ORF">SDC9_104455</name>
</gene>
<comment type="caution">
    <text evidence="1">The sequence shown here is derived from an EMBL/GenBank/DDBJ whole genome shotgun (WGS) entry which is preliminary data.</text>
</comment>
<reference evidence="1" key="1">
    <citation type="submission" date="2019-08" db="EMBL/GenBank/DDBJ databases">
        <authorList>
            <person name="Kucharzyk K."/>
            <person name="Murdoch R.W."/>
            <person name="Higgins S."/>
            <person name="Loffler F."/>
        </authorList>
    </citation>
    <scope>NUCLEOTIDE SEQUENCE</scope>
</reference>
<evidence type="ECO:0008006" key="2">
    <source>
        <dbReference type="Google" id="ProtNLM"/>
    </source>
</evidence>
<accession>A0A645AWK5</accession>
<organism evidence="1">
    <name type="scientific">bioreactor metagenome</name>
    <dbReference type="NCBI Taxonomy" id="1076179"/>
    <lineage>
        <taxon>unclassified sequences</taxon>
        <taxon>metagenomes</taxon>
        <taxon>ecological metagenomes</taxon>
    </lineage>
</organism>